<keyword evidence="3" id="KW-1185">Reference proteome</keyword>
<dbReference type="PANTHER" id="PTHR24148">
    <property type="entry name" value="ANKYRIN REPEAT DOMAIN-CONTAINING PROTEIN 39 HOMOLOG-RELATED"/>
    <property type="match status" value="1"/>
</dbReference>
<feature type="domain" description="Heterokaryon incompatibility" evidence="1">
    <location>
        <begin position="54"/>
        <end position="183"/>
    </location>
</feature>
<name>A0ABQ9NVD8_9PEZI</name>
<dbReference type="InterPro" id="IPR052895">
    <property type="entry name" value="HetReg/Transcr_Mod"/>
</dbReference>
<gene>
    <name evidence="2" type="ORF">H2201_003542</name>
</gene>
<reference evidence="2" key="1">
    <citation type="submission" date="2022-10" db="EMBL/GenBank/DDBJ databases">
        <title>Culturing micro-colonial fungi from biological soil crusts in the Mojave desert and describing Neophaeococcomyces mojavensis, and introducing the new genera and species Taxawa tesnikishii.</title>
        <authorList>
            <person name="Kurbessoian T."/>
            <person name="Stajich J.E."/>
        </authorList>
    </citation>
    <scope>NUCLEOTIDE SEQUENCE</scope>
    <source>
        <strain evidence="2">TK_1</strain>
    </source>
</reference>
<accession>A0ABQ9NVD8</accession>
<evidence type="ECO:0000313" key="3">
    <source>
        <dbReference type="Proteomes" id="UP001172684"/>
    </source>
</evidence>
<comment type="caution">
    <text evidence="2">The sequence shown here is derived from an EMBL/GenBank/DDBJ whole genome shotgun (WGS) entry which is preliminary data.</text>
</comment>
<dbReference type="Pfam" id="PF26639">
    <property type="entry name" value="Het-6_barrel"/>
    <property type="match status" value="1"/>
</dbReference>
<dbReference type="EMBL" id="JAPDRL010000020">
    <property type="protein sequence ID" value="KAJ9666354.1"/>
    <property type="molecule type" value="Genomic_DNA"/>
</dbReference>
<proteinExistence type="predicted"/>
<evidence type="ECO:0000259" key="1">
    <source>
        <dbReference type="Pfam" id="PF06985"/>
    </source>
</evidence>
<dbReference type="Pfam" id="PF06985">
    <property type="entry name" value="HET"/>
    <property type="match status" value="1"/>
</dbReference>
<dbReference type="Proteomes" id="UP001172684">
    <property type="component" value="Unassembled WGS sequence"/>
</dbReference>
<sequence length="603" mass="68154">MANATDWKSTYRHDTLDHSLPQIRLLTLFPAEDKSADIHGSLNTVSLPLENREYEALSYTWGDQSIKHPLFIGEDMLKITQNLSEALRRLRHRHEPRTLWIDAVCINQAENTERNHQVRQMRDIYANASKVLVWLGESDEDTDQAMEFLQDSEENRNQREKPLVGLEKIYNRHWWLRMWVVQEVFVAKTEPLVICGDKCAPWEAVRVVLIELSADQIFVKKTNVLTDPMSMAFFTSLPYQRRSKQRSVEKELSLEYLLLGTCNREASDPRDHVYALLGLVSDHRDERLEPDYTKPAALAYQNAMVSVIKSRQSLEWLVYAVEGDASVKPSWCIDFSAKSWFYKARLKEGAVKGAASTGREEFEILHDPGSGTIRLAGTEIGRIDTVHKSTCGAFLAEVRVDVTVSSEEALSTLRDIIGAILDDTSLFSLSAHTALEKRLGRDEASKKLAAGDVWKVAAGGVSFNELSDQEGGFELTLDGYAFLEKIAQMNELRQIVSGEWAHLLPEAPSSFEDTAVDAYIDIAYRASDSYFFITDTGYIGRAGDAIQNGDVLCILFGCDWPAVLRSQEDGSYKLVTFTYTDGVMEGEFLRENSSVEEKEFLLR</sequence>
<evidence type="ECO:0000313" key="2">
    <source>
        <dbReference type="EMBL" id="KAJ9666354.1"/>
    </source>
</evidence>
<dbReference type="PANTHER" id="PTHR24148:SF64">
    <property type="entry name" value="HETEROKARYON INCOMPATIBILITY DOMAIN-CONTAINING PROTEIN"/>
    <property type="match status" value="1"/>
</dbReference>
<dbReference type="InterPro" id="IPR010730">
    <property type="entry name" value="HET"/>
</dbReference>
<organism evidence="2 3">
    <name type="scientific">Coniosporium apollinis</name>
    <dbReference type="NCBI Taxonomy" id="61459"/>
    <lineage>
        <taxon>Eukaryota</taxon>
        <taxon>Fungi</taxon>
        <taxon>Dikarya</taxon>
        <taxon>Ascomycota</taxon>
        <taxon>Pezizomycotina</taxon>
        <taxon>Dothideomycetes</taxon>
        <taxon>Dothideomycetes incertae sedis</taxon>
        <taxon>Coniosporium</taxon>
    </lineage>
</organism>
<protein>
    <recommendedName>
        <fullName evidence="1">Heterokaryon incompatibility domain-containing protein</fullName>
    </recommendedName>
</protein>